<name>A0AAD7JDN8_9AGAR</name>
<dbReference type="Proteomes" id="UP001215598">
    <property type="component" value="Unassembled WGS sequence"/>
</dbReference>
<protein>
    <submittedName>
        <fullName evidence="4">Uncharacterized protein</fullName>
    </submittedName>
</protein>
<dbReference type="SUPFAM" id="SSF48371">
    <property type="entry name" value="ARM repeat"/>
    <property type="match status" value="1"/>
</dbReference>
<feature type="compositionally biased region" description="Basic and acidic residues" evidence="3">
    <location>
        <begin position="468"/>
        <end position="495"/>
    </location>
</feature>
<comment type="caution">
    <text evidence="4">The sequence shown here is derived from an EMBL/GenBank/DDBJ whole genome shotgun (WGS) entry which is preliminary data.</text>
</comment>
<dbReference type="GO" id="GO:0006915">
    <property type="term" value="P:apoptotic process"/>
    <property type="evidence" value="ECO:0007669"/>
    <property type="project" value="UniProtKB-KW"/>
</dbReference>
<keyword evidence="5" id="KW-1185">Reference proteome</keyword>
<dbReference type="InterPro" id="IPR016024">
    <property type="entry name" value="ARM-type_fold"/>
</dbReference>
<dbReference type="EMBL" id="JARKIB010000032">
    <property type="protein sequence ID" value="KAJ7762512.1"/>
    <property type="molecule type" value="Genomic_DNA"/>
</dbReference>
<comment type="similarity">
    <text evidence="1">Belongs to the API5 family.</text>
</comment>
<dbReference type="GO" id="GO:0003723">
    <property type="term" value="F:RNA binding"/>
    <property type="evidence" value="ECO:0007669"/>
    <property type="project" value="TreeGrafter"/>
</dbReference>
<feature type="compositionally biased region" description="Low complexity" evidence="3">
    <location>
        <begin position="547"/>
        <end position="567"/>
    </location>
</feature>
<proteinExistence type="inferred from homology"/>
<evidence type="ECO:0000313" key="4">
    <source>
        <dbReference type="EMBL" id="KAJ7762512.1"/>
    </source>
</evidence>
<reference evidence="4" key="1">
    <citation type="submission" date="2023-03" db="EMBL/GenBank/DDBJ databases">
        <title>Massive genome expansion in bonnet fungi (Mycena s.s.) driven by repeated elements and novel gene families across ecological guilds.</title>
        <authorList>
            <consortium name="Lawrence Berkeley National Laboratory"/>
            <person name="Harder C.B."/>
            <person name="Miyauchi S."/>
            <person name="Viragh M."/>
            <person name="Kuo A."/>
            <person name="Thoen E."/>
            <person name="Andreopoulos B."/>
            <person name="Lu D."/>
            <person name="Skrede I."/>
            <person name="Drula E."/>
            <person name="Henrissat B."/>
            <person name="Morin E."/>
            <person name="Kohler A."/>
            <person name="Barry K."/>
            <person name="LaButti K."/>
            <person name="Morin E."/>
            <person name="Salamov A."/>
            <person name="Lipzen A."/>
            <person name="Mereny Z."/>
            <person name="Hegedus B."/>
            <person name="Baldrian P."/>
            <person name="Stursova M."/>
            <person name="Weitz H."/>
            <person name="Taylor A."/>
            <person name="Grigoriev I.V."/>
            <person name="Nagy L.G."/>
            <person name="Martin F."/>
            <person name="Kauserud H."/>
        </authorList>
    </citation>
    <scope>NUCLEOTIDE SEQUENCE</scope>
    <source>
        <strain evidence="4">CBHHK182m</strain>
    </source>
</reference>
<organism evidence="4 5">
    <name type="scientific">Mycena metata</name>
    <dbReference type="NCBI Taxonomy" id="1033252"/>
    <lineage>
        <taxon>Eukaryota</taxon>
        <taxon>Fungi</taxon>
        <taxon>Dikarya</taxon>
        <taxon>Basidiomycota</taxon>
        <taxon>Agaricomycotina</taxon>
        <taxon>Agaricomycetes</taxon>
        <taxon>Agaricomycetidae</taxon>
        <taxon>Agaricales</taxon>
        <taxon>Marasmiineae</taxon>
        <taxon>Mycenaceae</taxon>
        <taxon>Mycena</taxon>
    </lineage>
</organism>
<dbReference type="Pfam" id="PF05918">
    <property type="entry name" value="API5"/>
    <property type="match status" value="1"/>
</dbReference>
<evidence type="ECO:0000256" key="1">
    <source>
        <dbReference type="ARBA" id="ARBA00009515"/>
    </source>
</evidence>
<dbReference type="PANTHER" id="PTHR12758:SF19">
    <property type="entry name" value="APOPTOSIS INHIBITOR 5"/>
    <property type="match status" value="1"/>
</dbReference>
<gene>
    <name evidence="4" type="ORF">B0H16DRAFT_1529053</name>
</gene>
<dbReference type="InterPro" id="IPR008383">
    <property type="entry name" value="API5"/>
</dbReference>
<dbReference type="AlphaFoldDB" id="A0AAD7JDN8"/>
<dbReference type="GO" id="GO:0043066">
    <property type="term" value="P:negative regulation of apoptotic process"/>
    <property type="evidence" value="ECO:0007669"/>
    <property type="project" value="TreeGrafter"/>
</dbReference>
<evidence type="ECO:0000256" key="2">
    <source>
        <dbReference type="ARBA" id="ARBA00022703"/>
    </source>
</evidence>
<dbReference type="PANTHER" id="PTHR12758">
    <property type="entry name" value="APOPTOSIS INHIBITOR 5-RELATED"/>
    <property type="match status" value="1"/>
</dbReference>
<keyword evidence="2" id="KW-0053">Apoptosis</keyword>
<evidence type="ECO:0000313" key="5">
    <source>
        <dbReference type="Proteomes" id="UP001215598"/>
    </source>
</evidence>
<evidence type="ECO:0000256" key="3">
    <source>
        <dbReference type="SAM" id="MobiDB-lite"/>
    </source>
</evidence>
<dbReference type="GO" id="GO:0005634">
    <property type="term" value="C:nucleus"/>
    <property type="evidence" value="ECO:0007669"/>
    <property type="project" value="TreeGrafter"/>
</dbReference>
<feature type="region of interest" description="Disordered" evidence="3">
    <location>
        <begin position="404"/>
        <end position="588"/>
    </location>
</feature>
<sequence length="588" mass="63824">MENNEREIRDLIRQANASSEKSGALRRKTLNKLIDLTHTSHTALKILAAKNIPDLFNDFPDEEEAAINAVYDLCEDQSPTVRMEGYVAITAISKAANKWVKRNTDVLLQLLQSDEPDEVVVVKTALIAHLDLDARVTLGVLCDQIMPAEPTADPDELYMRDRLRTLVLAFLTGEAKDAIVKRHALPDSGAEDVLVEGLLAAIPILAPADTDIIVKQLLLSLRSYRPGSLRSNALLVTLSDKAQLCLKANPKSLASTRFYLDLMAYVAIEKSLAPATSLLRFYVPSVVGKAVLQRFSLDDQLFVVCHVAEALAASGTQNHNLPQEHIALLHQTSEASPILFECLAKSGISHERSRNACKVLLDCSLRRKAEGWELPSHFRPPLDALRDKSGQFQDVQNLIRSLAAENPSSNGTNPPMAGPSSLQMPTAQVAPPVGRRPGLGPAPSSRHSLMSLQSRDHPVASASGSRSSSHERSINKHSLSADHSPRPLKRVRTDPDQPPSLLSRLASKGSNHPNVTRGRAAQEIPKSAVAVQNDEKPPQSGYSIKGAASRASPSESSRALSSSLLDRLVMDDHGGGRKNAGGKRRNAR</sequence>
<accession>A0AAD7JDN8</accession>